<evidence type="ECO:0000313" key="2">
    <source>
        <dbReference type="Proteomes" id="UP000181917"/>
    </source>
</evidence>
<protein>
    <submittedName>
        <fullName evidence="1">Uncharacterized protein</fullName>
    </submittedName>
</protein>
<proteinExistence type="predicted"/>
<evidence type="ECO:0000313" key="1">
    <source>
        <dbReference type="EMBL" id="SDR05325.1"/>
    </source>
</evidence>
<dbReference type="AlphaFoldDB" id="A0A1H1FWN1"/>
<dbReference type="Proteomes" id="UP000181917">
    <property type="component" value="Unassembled WGS sequence"/>
</dbReference>
<accession>A0A1H1FWN1</accession>
<name>A0A1H1FWN1_9MICC</name>
<dbReference type="EMBL" id="FNKH01000002">
    <property type="protein sequence ID" value="SDR05325.1"/>
    <property type="molecule type" value="Genomic_DNA"/>
</dbReference>
<keyword evidence="2" id="KW-1185">Reference proteome</keyword>
<sequence>MKRRCRPAYDGAFSDGIVIDTGAGMPGGRLLAGHMSEPAGQDDWNNTKDGGRTWMYF</sequence>
<organism evidence="1 2">
    <name type="scientific">Crystallibacter crystallopoietes</name>
    <dbReference type="NCBI Taxonomy" id="37928"/>
    <lineage>
        <taxon>Bacteria</taxon>
        <taxon>Bacillati</taxon>
        <taxon>Actinomycetota</taxon>
        <taxon>Actinomycetes</taxon>
        <taxon>Micrococcales</taxon>
        <taxon>Micrococcaceae</taxon>
        <taxon>Crystallibacter</taxon>
    </lineage>
</organism>
<dbReference type="STRING" id="37928.SAMN04489742_3696"/>
<reference evidence="1 2" key="1">
    <citation type="submission" date="2016-10" db="EMBL/GenBank/DDBJ databases">
        <authorList>
            <person name="de Groot N.N."/>
        </authorList>
    </citation>
    <scope>NUCLEOTIDE SEQUENCE [LARGE SCALE GENOMIC DNA]</scope>
    <source>
        <strain evidence="1 2">DSM 20117</strain>
    </source>
</reference>
<gene>
    <name evidence="1" type="ORF">SAMN04489742_3696</name>
</gene>